<evidence type="ECO:0000256" key="4">
    <source>
        <dbReference type="ARBA" id="ARBA00023295"/>
    </source>
</evidence>
<comment type="similarity">
    <text evidence="2 5">Belongs to the glycosyl hydrolase 43 family.</text>
</comment>
<evidence type="ECO:0000256" key="6">
    <source>
        <dbReference type="SAM" id="SignalP"/>
    </source>
</evidence>
<keyword evidence="8" id="KW-1185">Reference proteome</keyword>
<dbReference type="Pfam" id="PF04616">
    <property type="entry name" value="Glyco_hydro_43"/>
    <property type="match status" value="1"/>
</dbReference>
<dbReference type="GO" id="GO:0016787">
    <property type="term" value="F:hydrolase activity"/>
    <property type="evidence" value="ECO:0007669"/>
    <property type="project" value="UniProtKB-KW"/>
</dbReference>
<dbReference type="EMBL" id="JAUKPO010000055">
    <property type="protein sequence ID" value="MDO1451375.1"/>
    <property type="molecule type" value="Genomic_DNA"/>
</dbReference>
<dbReference type="Gene3D" id="2.115.10.20">
    <property type="entry name" value="Glycosyl hydrolase domain, family 43"/>
    <property type="match status" value="1"/>
</dbReference>
<sequence length="359" mass="41203">MRFTLFFLVFICYIGALAQSKKAAHEDVATKQELKPDKDKPVWMLTYFRQRYPTRIEIDEKGNTVEVPLADPMLIAKLHVALSTDGRNWTPLNNNNPLWEQPMRDPFVRRGPDGIWRILATGVGRGDNWEKIGPSCLYATSKDLINWQLEASLPLMKEVRDEAGALARNIWAPEWLYNDQTKEYILFWSSSFQDAGWKQSRLWYCKTRDWKTFTPAKVLFAPSYSVIDGTILKDKGTYYLFHKEEEFGAKTGERRAIRVATSTNLEGPYTIVEGHLNKGQIVPVITEGPTVMEDPLKEGWLLLYDYCMTNRFGASYSSDLLTWRVEEKVSFPSEARHGCVSLLTPQEAKLLLKTYAGKP</sequence>
<evidence type="ECO:0000313" key="7">
    <source>
        <dbReference type="EMBL" id="MDO1451375.1"/>
    </source>
</evidence>
<name>A0ABT8RK21_9BACT</name>
<dbReference type="RefSeq" id="WP_302042173.1">
    <property type="nucleotide sequence ID" value="NZ_JAUKPO010000055.1"/>
</dbReference>
<evidence type="ECO:0000256" key="2">
    <source>
        <dbReference type="ARBA" id="ARBA00009865"/>
    </source>
</evidence>
<keyword evidence="4 5" id="KW-0326">Glycosidase</keyword>
<feature type="chain" id="PRO_5045880829" evidence="6">
    <location>
        <begin position="19"/>
        <end position="359"/>
    </location>
</feature>
<comment type="pathway">
    <text evidence="1">Glycan metabolism; L-arabinan degradation.</text>
</comment>
<evidence type="ECO:0000256" key="5">
    <source>
        <dbReference type="RuleBase" id="RU361187"/>
    </source>
</evidence>
<reference evidence="7" key="1">
    <citation type="submission" date="2023-07" db="EMBL/GenBank/DDBJ databases">
        <title>The genome sequence of Rhodocytophaga aerolata KACC 12507.</title>
        <authorList>
            <person name="Zhang X."/>
        </authorList>
    </citation>
    <scope>NUCLEOTIDE SEQUENCE</scope>
    <source>
        <strain evidence="7">KACC 12507</strain>
    </source>
</reference>
<dbReference type="PANTHER" id="PTHR43301:SF3">
    <property type="entry name" value="ARABINAN ENDO-1,5-ALPHA-L-ARABINOSIDASE A-RELATED"/>
    <property type="match status" value="1"/>
</dbReference>
<evidence type="ECO:0000256" key="3">
    <source>
        <dbReference type="ARBA" id="ARBA00022801"/>
    </source>
</evidence>
<dbReference type="PANTHER" id="PTHR43301">
    <property type="entry name" value="ARABINAN ENDO-1,5-ALPHA-L-ARABINOSIDASE"/>
    <property type="match status" value="1"/>
</dbReference>
<feature type="signal peptide" evidence="6">
    <location>
        <begin position="1"/>
        <end position="18"/>
    </location>
</feature>
<accession>A0ABT8RK21</accession>
<keyword evidence="6" id="KW-0732">Signal</keyword>
<comment type="caution">
    <text evidence="7">The sequence shown here is derived from an EMBL/GenBank/DDBJ whole genome shotgun (WGS) entry which is preliminary data.</text>
</comment>
<gene>
    <name evidence="7" type="ORF">Q0590_34185</name>
</gene>
<proteinExistence type="inferred from homology"/>
<dbReference type="InterPro" id="IPR023296">
    <property type="entry name" value="Glyco_hydro_beta-prop_sf"/>
</dbReference>
<dbReference type="Proteomes" id="UP001168528">
    <property type="component" value="Unassembled WGS sequence"/>
</dbReference>
<protein>
    <submittedName>
        <fullName evidence="7">Glycoside hydrolase family 43 protein</fullName>
    </submittedName>
</protein>
<dbReference type="InterPro" id="IPR006710">
    <property type="entry name" value="Glyco_hydro_43"/>
</dbReference>
<evidence type="ECO:0000256" key="1">
    <source>
        <dbReference type="ARBA" id="ARBA00004834"/>
    </source>
</evidence>
<dbReference type="CDD" id="cd08983">
    <property type="entry name" value="GH43_Bt3655-like"/>
    <property type="match status" value="1"/>
</dbReference>
<keyword evidence="3 5" id="KW-0378">Hydrolase</keyword>
<organism evidence="7 8">
    <name type="scientific">Rhodocytophaga aerolata</name>
    <dbReference type="NCBI Taxonomy" id="455078"/>
    <lineage>
        <taxon>Bacteria</taxon>
        <taxon>Pseudomonadati</taxon>
        <taxon>Bacteroidota</taxon>
        <taxon>Cytophagia</taxon>
        <taxon>Cytophagales</taxon>
        <taxon>Rhodocytophagaceae</taxon>
        <taxon>Rhodocytophaga</taxon>
    </lineage>
</organism>
<evidence type="ECO:0000313" key="8">
    <source>
        <dbReference type="Proteomes" id="UP001168528"/>
    </source>
</evidence>
<dbReference type="SUPFAM" id="SSF75005">
    <property type="entry name" value="Arabinanase/levansucrase/invertase"/>
    <property type="match status" value="1"/>
</dbReference>
<dbReference type="InterPro" id="IPR050727">
    <property type="entry name" value="GH43_arabinanases"/>
</dbReference>